<protein>
    <recommendedName>
        <fullName evidence="3">Zinc finger PHD-type domain-containing protein</fullName>
    </recommendedName>
</protein>
<accession>A0ABN7AHP9</accession>
<gene>
    <name evidence="1" type="ORF">NTJ_03527</name>
</gene>
<evidence type="ECO:0008006" key="3">
    <source>
        <dbReference type="Google" id="ProtNLM"/>
    </source>
</evidence>
<name>A0ABN7AHP9_9HEMI</name>
<evidence type="ECO:0000313" key="1">
    <source>
        <dbReference type="EMBL" id="BES90719.1"/>
    </source>
</evidence>
<keyword evidence="2" id="KW-1185">Reference proteome</keyword>
<proteinExistence type="predicted"/>
<evidence type="ECO:0000313" key="2">
    <source>
        <dbReference type="Proteomes" id="UP001307889"/>
    </source>
</evidence>
<organism evidence="1 2">
    <name type="scientific">Nesidiocoris tenuis</name>
    <dbReference type="NCBI Taxonomy" id="355587"/>
    <lineage>
        <taxon>Eukaryota</taxon>
        <taxon>Metazoa</taxon>
        <taxon>Ecdysozoa</taxon>
        <taxon>Arthropoda</taxon>
        <taxon>Hexapoda</taxon>
        <taxon>Insecta</taxon>
        <taxon>Pterygota</taxon>
        <taxon>Neoptera</taxon>
        <taxon>Paraneoptera</taxon>
        <taxon>Hemiptera</taxon>
        <taxon>Heteroptera</taxon>
        <taxon>Panheteroptera</taxon>
        <taxon>Cimicomorpha</taxon>
        <taxon>Miridae</taxon>
        <taxon>Dicyphina</taxon>
        <taxon>Nesidiocoris</taxon>
    </lineage>
</organism>
<sequence length="283" mass="32542">MRCGSKVCNQRLSRDGNFAKCSKVESCGYHFACTTVSEATWHQWPEIQKRTWVCPYHKDRGLHRFRKADANRGTSLQKKIADDFIRSSPGYSCASDSSDSSASLRRLTRNGLRSRKPPTVSGMKYLADLKIYVENLIKTENQAILAKLDKIEGSLNRTESQILGLKQDINRLWYKNFHLQKEINTLNQIQQTKNLLINGIPEMKNENLYRIVPAYAERVGVHIDPALHLDEVFRVPRIVTSGHRPVLVQFLSTKKRNELLLAAQKQYFQQLAVEQNEQKPVFV</sequence>
<reference evidence="1 2" key="1">
    <citation type="submission" date="2023-09" db="EMBL/GenBank/DDBJ databases">
        <title>Nesidiocoris tenuis whole genome shotgun sequence.</title>
        <authorList>
            <person name="Shibata T."/>
            <person name="Shimoda M."/>
            <person name="Kobayashi T."/>
            <person name="Uehara T."/>
        </authorList>
    </citation>
    <scope>NUCLEOTIDE SEQUENCE [LARGE SCALE GENOMIC DNA]</scope>
    <source>
        <strain evidence="1 2">Japan</strain>
    </source>
</reference>
<dbReference type="Proteomes" id="UP001307889">
    <property type="component" value="Chromosome 2"/>
</dbReference>
<dbReference type="EMBL" id="AP028910">
    <property type="protein sequence ID" value="BES90719.1"/>
    <property type="molecule type" value="Genomic_DNA"/>
</dbReference>